<evidence type="ECO:0000313" key="2">
    <source>
        <dbReference type="EMBL" id="QOT79309.1"/>
    </source>
</evidence>
<proteinExistence type="predicted"/>
<protein>
    <recommendedName>
        <fullName evidence="1">FlgA N-terminal domain-containing protein</fullName>
    </recommendedName>
</protein>
<feature type="domain" description="FlgA N-terminal" evidence="1">
    <location>
        <begin position="39"/>
        <end position="113"/>
    </location>
</feature>
<dbReference type="PROSITE" id="PS51257">
    <property type="entry name" value="PROKAR_LIPOPROTEIN"/>
    <property type="match status" value="1"/>
</dbReference>
<name>A0A643FNZ0_9BURK</name>
<dbReference type="InterPro" id="IPR041231">
    <property type="entry name" value="FlgA_N"/>
</dbReference>
<reference evidence="2 3" key="1">
    <citation type="submission" date="2020-10" db="EMBL/GenBank/DDBJ databases">
        <title>Complete genome sequence of Cupriavidus basilensis CCUG 49340T.</title>
        <authorList>
            <person name="Salva-Serra F."/>
            <person name="Donoso R.A."/>
            <person name="Cho K.H."/>
            <person name="Yoo J.A."/>
            <person name="Lee K."/>
            <person name="Yoon S.-H."/>
            <person name="Perez-Pantoja D."/>
            <person name="Moore E.R.B."/>
        </authorList>
    </citation>
    <scope>NUCLEOTIDE SEQUENCE [LARGE SCALE GENOMIC DNA]</scope>
    <source>
        <strain evidence="3">CCUG 49340</strain>
    </source>
</reference>
<sequence>MPMRSAMAALALGLACTAVQARGPVPYNPPPIQDLAQMQQAAAAFVAAQNQQAGTRWVAGEPNNKVLVPRCATALGVQWAPKSQGLSSQSVAVRCPRTAGGWTQHWEVFVPVRQAAR</sequence>
<dbReference type="AlphaFoldDB" id="A0A643FNZ0"/>
<dbReference type="EMBL" id="CP062804">
    <property type="protein sequence ID" value="QOT79309.1"/>
    <property type="molecule type" value="Genomic_DNA"/>
</dbReference>
<gene>
    <name evidence="2" type="ORF">F7R26_031725</name>
</gene>
<dbReference type="Proteomes" id="UP000397656">
    <property type="component" value="Chromosome 2"/>
</dbReference>
<accession>A0A643FNZ0</accession>
<evidence type="ECO:0000313" key="3">
    <source>
        <dbReference type="Proteomes" id="UP000397656"/>
    </source>
</evidence>
<dbReference type="RefSeq" id="WP_150991715.1">
    <property type="nucleotide sequence ID" value="NZ_CP062804.1"/>
</dbReference>
<dbReference type="Pfam" id="PF17656">
    <property type="entry name" value="ChapFlgA_N"/>
    <property type="match status" value="1"/>
</dbReference>
<organism evidence="2 3">
    <name type="scientific">Cupriavidus basilensis</name>
    <dbReference type="NCBI Taxonomy" id="68895"/>
    <lineage>
        <taxon>Bacteria</taxon>
        <taxon>Pseudomonadati</taxon>
        <taxon>Pseudomonadota</taxon>
        <taxon>Betaproteobacteria</taxon>
        <taxon>Burkholderiales</taxon>
        <taxon>Burkholderiaceae</taxon>
        <taxon>Cupriavidus</taxon>
    </lineage>
</organism>
<evidence type="ECO:0000259" key="1">
    <source>
        <dbReference type="Pfam" id="PF17656"/>
    </source>
</evidence>
<dbReference type="GeneID" id="98405535"/>